<dbReference type="RefSeq" id="WP_379886325.1">
    <property type="nucleotide sequence ID" value="NZ_JBHSDI010000010.1"/>
</dbReference>
<keyword evidence="8" id="KW-1185">Reference proteome</keyword>
<dbReference type="Proteomes" id="UP001595798">
    <property type="component" value="Unassembled WGS sequence"/>
</dbReference>
<gene>
    <name evidence="7" type="ORF">ACFOZ5_07130</name>
</gene>
<comment type="caution">
    <text evidence="7">The sequence shown here is derived from an EMBL/GenBank/DDBJ whole genome shotgun (WGS) entry which is preliminary data.</text>
</comment>
<evidence type="ECO:0000259" key="6">
    <source>
        <dbReference type="Pfam" id="PF06305"/>
    </source>
</evidence>
<organism evidence="7 8">
    <name type="scientific">Marinobacter lacisalsi</name>
    <dbReference type="NCBI Taxonomy" id="475979"/>
    <lineage>
        <taxon>Bacteria</taxon>
        <taxon>Pseudomonadati</taxon>
        <taxon>Pseudomonadota</taxon>
        <taxon>Gammaproteobacteria</taxon>
        <taxon>Pseudomonadales</taxon>
        <taxon>Marinobacteraceae</taxon>
        <taxon>Marinobacter</taxon>
    </lineage>
</organism>
<reference evidence="8" key="1">
    <citation type="journal article" date="2019" name="Int. J. Syst. Evol. Microbiol.">
        <title>The Global Catalogue of Microorganisms (GCM) 10K type strain sequencing project: providing services to taxonomists for standard genome sequencing and annotation.</title>
        <authorList>
            <consortium name="The Broad Institute Genomics Platform"/>
            <consortium name="The Broad Institute Genome Sequencing Center for Infectious Disease"/>
            <person name="Wu L."/>
            <person name="Ma J."/>
        </authorList>
    </citation>
    <scope>NUCLEOTIDE SEQUENCE [LARGE SCALE GENOMIC DNA]</scope>
    <source>
        <strain evidence="8">CECT 7297</strain>
    </source>
</reference>
<evidence type="ECO:0000256" key="3">
    <source>
        <dbReference type="ARBA" id="ARBA00022989"/>
    </source>
</evidence>
<proteinExistence type="predicted"/>
<keyword evidence="1" id="KW-1003">Cell membrane</keyword>
<dbReference type="EMBL" id="JBHSDI010000010">
    <property type="protein sequence ID" value="MFC4258802.1"/>
    <property type="molecule type" value="Genomic_DNA"/>
</dbReference>
<keyword evidence="3 5" id="KW-1133">Transmembrane helix</keyword>
<protein>
    <submittedName>
        <fullName evidence="7">Lipopolysaccharide assembly protein LapA domain-containing protein</fullName>
    </submittedName>
</protein>
<evidence type="ECO:0000313" key="7">
    <source>
        <dbReference type="EMBL" id="MFC4258802.1"/>
    </source>
</evidence>
<sequence length="102" mass="11406">MAGFQKIILLLVVILVAIVVLVFSMNNQMAVSLNFLFFETQPRGVAVWLILGFIFGLLLGVVLTLLATVRVSVSRRQLRKRLDKAEHALEQSRTPDDRSSVP</sequence>
<dbReference type="InterPro" id="IPR010445">
    <property type="entry name" value="LapA_dom"/>
</dbReference>
<evidence type="ECO:0000256" key="4">
    <source>
        <dbReference type="ARBA" id="ARBA00023136"/>
    </source>
</evidence>
<dbReference type="Pfam" id="PF06305">
    <property type="entry name" value="LapA_dom"/>
    <property type="match status" value="1"/>
</dbReference>
<evidence type="ECO:0000256" key="5">
    <source>
        <dbReference type="SAM" id="Phobius"/>
    </source>
</evidence>
<feature type="transmembrane region" description="Helical" evidence="5">
    <location>
        <begin position="45"/>
        <end position="71"/>
    </location>
</feature>
<keyword evidence="2 5" id="KW-0812">Transmembrane</keyword>
<keyword evidence="4 5" id="KW-0472">Membrane</keyword>
<feature type="transmembrane region" description="Helical" evidence="5">
    <location>
        <begin position="7"/>
        <end position="25"/>
    </location>
</feature>
<evidence type="ECO:0000313" key="8">
    <source>
        <dbReference type="Proteomes" id="UP001595798"/>
    </source>
</evidence>
<name>A0ABV8QG88_9GAMM</name>
<evidence type="ECO:0000256" key="1">
    <source>
        <dbReference type="ARBA" id="ARBA00022475"/>
    </source>
</evidence>
<feature type="domain" description="Lipopolysaccharide assembly protein A" evidence="6">
    <location>
        <begin position="26"/>
        <end position="89"/>
    </location>
</feature>
<accession>A0ABV8QG88</accession>
<evidence type="ECO:0000256" key="2">
    <source>
        <dbReference type="ARBA" id="ARBA00022692"/>
    </source>
</evidence>